<protein>
    <submittedName>
        <fullName evidence="1">Uncharacterized protein</fullName>
    </submittedName>
</protein>
<sequence length="141" mass="15794">MRLKVRFETPIGVPVEAELEDGEDLYAVLRERGAAGWTAVRLRYQGIVLPLACERCFDWRLLGAKVVESGGFVEAVTLGGAVYKRRDLAERRDLPRVIKYSRGAREGDPPHLVEGSNQDRYVTLVRFVGEGSCPPEFCREG</sequence>
<gene>
    <name evidence="1" type="ordered locus">Ocepr_2297</name>
</gene>
<reference evidence="1 2" key="2">
    <citation type="journal article" date="2011" name="Stand. Genomic Sci.">
        <title>Complete genome sequence of Oceanithermus profundus type strain (506).</title>
        <authorList>
            <person name="Pati A."/>
            <person name="Zhang X."/>
            <person name="Lapidus A."/>
            <person name="Nolan M."/>
            <person name="Lucas S."/>
            <person name="Del Rio T.G."/>
            <person name="Tice H."/>
            <person name="Cheng J.F."/>
            <person name="Tapia R."/>
            <person name="Han C."/>
            <person name="Goodwin L."/>
            <person name="Pitluck S."/>
            <person name="Liolios K."/>
            <person name="Pagani I."/>
            <person name="Ivanova N."/>
            <person name="Mavromatis K."/>
            <person name="Chen A."/>
            <person name="Palaniappan K."/>
            <person name="Hauser L."/>
            <person name="Jeffries C.D."/>
            <person name="Brambilla E.M."/>
            <person name="Rohl A."/>
            <person name="Mwirichia R."/>
            <person name="Rohde M."/>
            <person name="Tindall B.J."/>
            <person name="Sikorski J."/>
            <person name="Wirth R."/>
            <person name="Goker M."/>
            <person name="Woyke T."/>
            <person name="Detter J.C."/>
            <person name="Bristow J."/>
            <person name="Eisen J.A."/>
            <person name="Markowitz V."/>
            <person name="Hugenholtz P."/>
            <person name="Kyrpides N.C."/>
            <person name="Klenk H.P."/>
            <person name="Land M."/>
        </authorList>
    </citation>
    <scope>NUCLEOTIDE SEQUENCE [LARGE SCALE GENOMIC DNA]</scope>
    <source>
        <strain evidence="2">DSM 14977 / NBRC 100410 / VKM B-2274 / 506</strain>
        <plasmid evidence="2">Plasmid pOCEPR01</plasmid>
    </source>
</reference>
<dbReference type="InterPro" id="IPR024305">
    <property type="entry name" value="ssDNA-bd_DdrB-like"/>
</dbReference>
<dbReference type="KEGG" id="opr:Ocepr_2297"/>
<organism evidence="1 2">
    <name type="scientific">Oceanithermus profundus (strain DSM 14977 / NBRC 100410 / VKM B-2274 / 506)</name>
    <dbReference type="NCBI Taxonomy" id="670487"/>
    <lineage>
        <taxon>Bacteria</taxon>
        <taxon>Thermotogati</taxon>
        <taxon>Deinococcota</taxon>
        <taxon>Deinococci</taxon>
        <taxon>Thermales</taxon>
        <taxon>Thermaceae</taxon>
        <taxon>Oceanithermus</taxon>
    </lineage>
</organism>
<dbReference type="HOGENOM" id="CLU_129192_0_0_0"/>
<accession>E4UAW0</accession>
<dbReference type="Proteomes" id="UP000008722">
    <property type="component" value="Plasmid pOCEPR01"/>
</dbReference>
<dbReference type="Pfam" id="PF12747">
    <property type="entry name" value="DdrB"/>
    <property type="match status" value="1"/>
</dbReference>
<dbReference type="OrthoDB" id="34447at2"/>
<keyword evidence="1" id="KW-0614">Plasmid</keyword>
<reference evidence="2" key="1">
    <citation type="submission" date="2010-11" db="EMBL/GenBank/DDBJ databases">
        <title>The complete sequence of plasmid of Oceanithermus profundus DSM 14977.</title>
        <authorList>
            <consortium name="US DOE Joint Genome Institute (JGI-PGF)"/>
            <person name="Lucas S."/>
            <person name="Copeland A."/>
            <person name="Lapidus A."/>
            <person name="Bruce D."/>
            <person name="Goodwin L."/>
            <person name="Pitluck S."/>
            <person name="Kyrpides N."/>
            <person name="Mavromatis K."/>
            <person name="Pagani I."/>
            <person name="Ivanova N."/>
            <person name="Zhang X."/>
            <person name="Brettin T."/>
            <person name="Detter J.C."/>
            <person name="Tapia R."/>
            <person name="Han C."/>
            <person name="Land M."/>
            <person name="Hauser L."/>
            <person name="Markowitz V."/>
            <person name="Cheng J.-F."/>
            <person name="Hugenholtz P."/>
            <person name="Woyke T."/>
            <person name="Wu D."/>
            <person name="Tindall B."/>
            <person name="Faehnrich R."/>
            <person name="Brambilla E."/>
            <person name="Klenk H.-P."/>
            <person name="Eisen J.A."/>
        </authorList>
    </citation>
    <scope>NUCLEOTIDE SEQUENCE [LARGE SCALE GENOMIC DNA]</scope>
    <source>
        <strain evidence="2">DSM 14977 / NBRC 100410 / VKM B-2274 / 506</strain>
        <plasmid evidence="2">Plasmid pOCEPR01</plasmid>
    </source>
</reference>
<dbReference type="eggNOG" id="ENOG50337A5">
    <property type="taxonomic scope" value="Bacteria"/>
</dbReference>
<geneLocation type="plasmid" evidence="1 2">
    <name>pOCEPR01</name>
</geneLocation>
<proteinExistence type="predicted"/>
<dbReference type="RefSeq" id="WP_013449725.1">
    <property type="nucleotide sequence ID" value="NC_014753.1"/>
</dbReference>
<dbReference type="AlphaFoldDB" id="E4UAW0"/>
<evidence type="ECO:0000313" key="2">
    <source>
        <dbReference type="Proteomes" id="UP000008722"/>
    </source>
</evidence>
<evidence type="ECO:0000313" key="1">
    <source>
        <dbReference type="EMBL" id="ADR37745.1"/>
    </source>
</evidence>
<keyword evidence="2" id="KW-1185">Reference proteome</keyword>
<dbReference type="EMBL" id="CP002362">
    <property type="protein sequence ID" value="ADR37745.1"/>
    <property type="molecule type" value="Genomic_DNA"/>
</dbReference>
<name>E4UAW0_OCEP5</name>